<evidence type="ECO:0000256" key="1">
    <source>
        <dbReference type="SAM" id="Phobius"/>
    </source>
</evidence>
<feature type="transmembrane region" description="Helical" evidence="1">
    <location>
        <begin position="123"/>
        <end position="143"/>
    </location>
</feature>
<name>A0A6S8FR67_9STRA</name>
<dbReference type="AlphaFoldDB" id="A0A6S8FR67"/>
<keyword evidence="1" id="KW-0472">Membrane</keyword>
<feature type="transmembrane region" description="Helical" evidence="1">
    <location>
        <begin position="23"/>
        <end position="41"/>
    </location>
</feature>
<dbReference type="EMBL" id="HBIN01021670">
    <property type="protein sequence ID" value="CAE0446619.1"/>
    <property type="molecule type" value="Transcribed_RNA"/>
</dbReference>
<evidence type="ECO:0000313" key="3">
    <source>
        <dbReference type="EMBL" id="CAE0446620.1"/>
    </source>
</evidence>
<evidence type="ECO:0000313" key="2">
    <source>
        <dbReference type="EMBL" id="CAE0446619.1"/>
    </source>
</evidence>
<gene>
    <name evidence="2" type="ORF">ASTO00021_LOCUS16610</name>
    <name evidence="3" type="ORF">ASTO00021_LOCUS16611</name>
</gene>
<evidence type="ECO:0008006" key="4">
    <source>
        <dbReference type="Google" id="ProtNLM"/>
    </source>
</evidence>
<dbReference type="PANTHER" id="PTHR35462">
    <property type="match status" value="1"/>
</dbReference>
<proteinExistence type="predicted"/>
<keyword evidence="1" id="KW-0812">Transmembrane</keyword>
<dbReference type="EMBL" id="HBIN01021671">
    <property type="protein sequence ID" value="CAE0446620.1"/>
    <property type="molecule type" value="Transcribed_RNA"/>
</dbReference>
<accession>A0A6S8FR67</accession>
<keyword evidence="1" id="KW-1133">Transmembrane helix</keyword>
<protein>
    <recommendedName>
        <fullName evidence="4">VanZ-like domain-containing protein</fullName>
    </recommendedName>
</protein>
<sequence>MRLSQRPMPQIAQHCKFDFDKSDLAKCAGAIGCLLCFVLLLDKNFSSDETKAKDIWLRIDKVEHIVACLVIQVCSSITFKVFRFPVERKHPARYASGFTICIGLAKELCDGPRASLRDFAADLVGIIFAIPLIALLSIAFRMFKFIEHQKRYEIIQEI</sequence>
<reference evidence="2" key="1">
    <citation type="submission" date="2021-01" db="EMBL/GenBank/DDBJ databases">
        <authorList>
            <person name="Corre E."/>
            <person name="Pelletier E."/>
            <person name="Niang G."/>
            <person name="Scheremetjew M."/>
            <person name="Finn R."/>
            <person name="Kale V."/>
            <person name="Holt S."/>
            <person name="Cochrane G."/>
            <person name="Meng A."/>
            <person name="Brown T."/>
            <person name="Cohen L."/>
        </authorList>
    </citation>
    <scope>NUCLEOTIDE SEQUENCE</scope>
    <source>
        <strain evidence="2">GSBS06</strain>
    </source>
</reference>
<dbReference type="PANTHER" id="PTHR35462:SF2">
    <property type="entry name" value="TRANSMEMBRANE PROTEIN"/>
    <property type="match status" value="1"/>
</dbReference>
<organism evidence="2">
    <name type="scientific">Aplanochytrium stocchinoi</name>
    <dbReference type="NCBI Taxonomy" id="215587"/>
    <lineage>
        <taxon>Eukaryota</taxon>
        <taxon>Sar</taxon>
        <taxon>Stramenopiles</taxon>
        <taxon>Bigyra</taxon>
        <taxon>Labyrinthulomycetes</taxon>
        <taxon>Thraustochytrida</taxon>
        <taxon>Thraustochytriidae</taxon>
        <taxon>Aplanochytrium</taxon>
    </lineage>
</organism>